<dbReference type="SUPFAM" id="SSF140804">
    <property type="entry name" value="YidB-like"/>
    <property type="match status" value="1"/>
</dbReference>
<comment type="caution">
    <text evidence="1">The sequence shown here is derived from an EMBL/GenBank/DDBJ whole genome shotgun (WGS) entry which is preliminary data.</text>
</comment>
<dbReference type="RefSeq" id="WP_034892214.1">
    <property type="nucleotide sequence ID" value="NZ_JRUQ01000032.1"/>
</dbReference>
<dbReference type="Pfam" id="PF20159">
    <property type="entry name" value="YidB"/>
    <property type="match status" value="1"/>
</dbReference>
<dbReference type="InterPro" id="IPR027405">
    <property type="entry name" value="YidB-like"/>
</dbReference>
<accession>A0A0A4A7L9</accession>
<dbReference type="InterPro" id="IPR045372">
    <property type="entry name" value="YidB"/>
</dbReference>
<dbReference type="Proteomes" id="UP000030351">
    <property type="component" value="Unassembled WGS sequence"/>
</dbReference>
<protein>
    <recommendedName>
        <fullName evidence="3">Ribosomal protein P2</fullName>
    </recommendedName>
</protein>
<evidence type="ECO:0008006" key="3">
    <source>
        <dbReference type="Google" id="ProtNLM"/>
    </source>
</evidence>
<evidence type="ECO:0000313" key="2">
    <source>
        <dbReference type="Proteomes" id="UP000030351"/>
    </source>
</evidence>
<dbReference type="EMBL" id="JRUQ01000032">
    <property type="protein sequence ID" value="KGT93838.1"/>
    <property type="molecule type" value="Genomic_DNA"/>
</dbReference>
<name>A0A0A4A7L9_9GAMM</name>
<dbReference type="OrthoDB" id="5957313at2"/>
<dbReference type="Gene3D" id="1.10.10.690">
    <property type="entry name" value="YidB-like"/>
    <property type="match status" value="1"/>
</dbReference>
<evidence type="ECO:0000313" key="1">
    <source>
        <dbReference type="EMBL" id="KGT93838.1"/>
    </source>
</evidence>
<sequence length="134" mass="13458">MSLFDGILRDVLGGDAQNGAGSGSGIQLQAILQWVEEQGGFAVLLEKFQQGGLGGILNSWIGTGGNEAIGSSEVQSAFGTDALQSLADKLGTDVNGASSALAQYLPGVVDKASPAGEIDTQSVSSLLGNVFGKS</sequence>
<dbReference type="eggNOG" id="COG3753">
    <property type="taxonomic scope" value="Bacteria"/>
</dbReference>
<reference evidence="1 2" key="1">
    <citation type="submission" date="2014-10" db="EMBL/GenBank/DDBJ databases">
        <title>Genome sequence of Erwinia typographi M043b.</title>
        <authorList>
            <person name="Chan K.-G."/>
            <person name="Tan W.-S."/>
        </authorList>
    </citation>
    <scope>NUCLEOTIDE SEQUENCE [LARGE SCALE GENOMIC DNA]</scope>
    <source>
        <strain evidence="1 2">M043b</strain>
    </source>
</reference>
<proteinExistence type="predicted"/>
<organism evidence="1 2">
    <name type="scientific">Erwinia typographi</name>
    <dbReference type="NCBI Taxonomy" id="371042"/>
    <lineage>
        <taxon>Bacteria</taxon>
        <taxon>Pseudomonadati</taxon>
        <taxon>Pseudomonadota</taxon>
        <taxon>Gammaproteobacteria</taxon>
        <taxon>Enterobacterales</taxon>
        <taxon>Erwiniaceae</taxon>
        <taxon>Erwinia</taxon>
    </lineage>
</organism>
<gene>
    <name evidence="1" type="ORF">NG99_10990</name>
</gene>
<dbReference type="AlphaFoldDB" id="A0A0A4A7L9"/>
<dbReference type="STRING" id="371042.NG99_10990"/>
<keyword evidence="2" id="KW-1185">Reference proteome</keyword>